<dbReference type="GO" id="GO:0015666">
    <property type="term" value="F:restriction endodeoxyribonuclease activity"/>
    <property type="evidence" value="ECO:0007669"/>
    <property type="project" value="TreeGrafter"/>
</dbReference>
<evidence type="ECO:0000259" key="4">
    <source>
        <dbReference type="Pfam" id="PF14338"/>
    </source>
</evidence>
<feature type="coiled-coil region" evidence="2">
    <location>
        <begin position="137"/>
        <end position="164"/>
    </location>
</feature>
<keyword evidence="2" id="KW-0175">Coiled coil</keyword>
<keyword evidence="5" id="KW-0540">Nuclease</keyword>
<name>A0A2Z6TB56_9LACO</name>
<keyword evidence="5" id="KW-0255">Endonuclease</keyword>
<gene>
    <name evidence="5" type="primary">mrr</name>
    <name evidence="5" type="ORF">LrDSM24759_11370</name>
</gene>
<dbReference type="InterPro" id="IPR025745">
    <property type="entry name" value="Mrr-like_N_dom"/>
</dbReference>
<evidence type="ECO:0000313" key="6">
    <source>
        <dbReference type="Proteomes" id="UP000257317"/>
    </source>
</evidence>
<dbReference type="Proteomes" id="UP000257317">
    <property type="component" value="Unassembled WGS sequence"/>
</dbReference>
<dbReference type="RefSeq" id="WP_117118548.1">
    <property type="nucleotide sequence ID" value="NZ_BFBY01000008.1"/>
</dbReference>
<dbReference type="InterPro" id="IPR052906">
    <property type="entry name" value="Type_IV_Methyl-Rstrct_Enzyme"/>
</dbReference>
<dbReference type="OrthoDB" id="9803736at2"/>
<protein>
    <submittedName>
        <fullName evidence="5">Restriction endonuclease</fullName>
    </submittedName>
</protein>
<dbReference type="PANTHER" id="PTHR30015">
    <property type="entry name" value="MRR RESTRICTION SYSTEM PROTEIN"/>
    <property type="match status" value="1"/>
</dbReference>
<proteinExistence type="predicted"/>
<keyword evidence="1" id="KW-0378">Hydrolase</keyword>
<keyword evidence="6" id="KW-1185">Reference proteome</keyword>
<comment type="caution">
    <text evidence="5">The sequence shown here is derived from an EMBL/GenBank/DDBJ whole genome shotgun (WGS) entry which is preliminary data.</text>
</comment>
<evidence type="ECO:0000313" key="5">
    <source>
        <dbReference type="EMBL" id="GBG05223.1"/>
    </source>
</evidence>
<dbReference type="GO" id="GO:0009307">
    <property type="term" value="P:DNA restriction-modification system"/>
    <property type="evidence" value="ECO:0007669"/>
    <property type="project" value="InterPro"/>
</dbReference>
<dbReference type="GO" id="GO:0003677">
    <property type="term" value="F:DNA binding"/>
    <property type="evidence" value="ECO:0007669"/>
    <property type="project" value="InterPro"/>
</dbReference>
<dbReference type="Pfam" id="PF04471">
    <property type="entry name" value="Mrr_cat"/>
    <property type="match status" value="1"/>
</dbReference>
<dbReference type="InterPro" id="IPR007560">
    <property type="entry name" value="Restrct_endonuc_IV_Mrr"/>
</dbReference>
<dbReference type="Pfam" id="PF14338">
    <property type="entry name" value="Mrr_N"/>
    <property type="match status" value="1"/>
</dbReference>
<dbReference type="AlphaFoldDB" id="A0A2Z6TB56"/>
<feature type="domain" description="Restriction endonuclease type IV Mrr" evidence="3">
    <location>
        <begin position="163"/>
        <end position="282"/>
    </location>
</feature>
<accession>A0A2Z6TB56</accession>
<dbReference type="InterPro" id="IPR011335">
    <property type="entry name" value="Restrct_endonuc-II-like"/>
</dbReference>
<evidence type="ECO:0000256" key="1">
    <source>
        <dbReference type="ARBA" id="ARBA00022801"/>
    </source>
</evidence>
<evidence type="ECO:0000256" key="2">
    <source>
        <dbReference type="SAM" id="Coils"/>
    </source>
</evidence>
<dbReference type="InterPro" id="IPR011856">
    <property type="entry name" value="tRNA_endonuc-like_dom_sf"/>
</dbReference>
<feature type="domain" description="Restriction system protein Mrr-like N-terminal" evidence="4">
    <location>
        <begin position="15"/>
        <end position="102"/>
    </location>
</feature>
<dbReference type="SUPFAM" id="SSF52980">
    <property type="entry name" value="Restriction endonuclease-like"/>
    <property type="match status" value="1"/>
</dbReference>
<reference evidence="6" key="1">
    <citation type="submission" date="2018-03" db="EMBL/GenBank/DDBJ databases">
        <title>New taxa in the Lactobacillus gasseri group.</title>
        <authorList>
            <person name="Tanizawa Y."/>
            <person name="Tohno M."/>
            <person name="Endo A."/>
            <person name="Arita M."/>
        </authorList>
    </citation>
    <scope>NUCLEOTIDE SEQUENCE [LARGE SCALE GENOMIC DNA]</scope>
    <source>
        <strain evidence="6">DSM 24759</strain>
    </source>
</reference>
<dbReference type="Gene3D" id="3.40.1350.10">
    <property type="match status" value="1"/>
</dbReference>
<dbReference type="EMBL" id="BFBY01000008">
    <property type="protein sequence ID" value="GBG05223.1"/>
    <property type="molecule type" value="Genomic_DNA"/>
</dbReference>
<evidence type="ECO:0000259" key="3">
    <source>
        <dbReference type="Pfam" id="PF04471"/>
    </source>
</evidence>
<dbReference type="PANTHER" id="PTHR30015:SF7">
    <property type="entry name" value="TYPE IV METHYL-DIRECTED RESTRICTION ENZYME ECOKMRR"/>
    <property type="match status" value="1"/>
</dbReference>
<organism evidence="5 6">
    <name type="scientific">Lactobacillus rodentium</name>
    <dbReference type="NCBI Taxonomy" id="947835"/>
    <lineage>
        <taxon>Bacteria</taxon>
        <taxon>Bacillati</taxon>
        <taxon>Bacillota</taxon>
        <taxon>Bacilli</taxon>
        <taxon>Lactobacillales</taxon>
        <taxon>Lactobacillaceae</taxon>
        <taxon>Lactobacillus</taxon>
    </lineage>
</organism>
<sequence>MKDFYNLSRREQESSLLFPLVKELKRLGGEATTKELKRSLVENVDFIPEDALTYIKISKKGNSYHPFDYPFNFAVANLNMAKLFDRPRAGTVVLTEKGREAIDKFENKESDFVASIYQIVEPLWKERSKKKSEVTSLKDKEQEVKKVINDNDDWRENLQTALNNLSPVKFEEFCRQLIKKMGVNIDERIGVKVSGDGGIDGYGYLVNDDFRTTRVAIQAKRWNLNNSVSSPEIDKFRGAMDKFRAEYGIFITTSSFTRDAIRAARSGTRVITLIDGEKLLDLTAKYQVFVTPKKIYELDKNFFD</sequence>